<dbReference type="AlphaFoldDB" id="A0A316C829"/>
<sequence>MWIALTDFDGKEIYLNTTHLVSIREHGRGAIVTHTVGQTVVSESPQAIRKVLGLTQTTAFSSALHRFGIEGRA</sequence>
<protein>
    <submittedName>
        <fullName evidence="1">Uncharacterized protein</fullName>
    </submittedName>
</protein>
<dbReference type="EMBL" id="QGGG01000002">
    <property type="protein sequence ID" value="PWJ85820.1"/>
    <property type="molecule type" value="Genomic_DNA"/>
</dbReference>
<organism evidence="1 2">
    <name type="scientific">Pseudaminobacter salicylatoxidans</name>
    <dbReference type="NCBI Taxonomy" id="93369"/>
    <lineage>
        <taxon>Bacteria</taxon>
        <taxon>Pseudomonadati</taxon>
        <taxon>Pseudomonadota</taxon>
        <taxon>Alphaproteobacteria</taxon>
        <taxon>Hyphomicrobiales</taxon>
        <taxon>Phyllobacteriaceae</taxon>
        <taxon>Pseudaminobacter</taxon>
    </lineage>
</organism>
<comment type="caution">
    <text evidence="1">The sequence shown here is derived from an EMBL/GenBank/DDBJ whole genome shotgun (WGS) entry which is preliminary data.</text>
</comment>
<proteinExistence type="predicted"/>
<gene>
    <name evidence="1" type="ORF">C7441_102267</name>
</gene>
<evidence type="ECO:0000313" key="2">
    <source>
        <dbReference type="Proteomes" id="UP000245396"/>
    </source>
</evidence>
<keyword evidence="2" id="KW-1185">Reference proteome</keyword>
<accession>A0A316C829</accession>
<name>A0A316C829_PSESE</name>
<evidence type="ECO:0000313" key="1">
    <source>
        <dbReference type="EMBL" id="PWJ85820.1"/>
    </source>
</evidence>
<dbReference type="Proteomes" id="UP000245396">
    <property type="component" value="Unassembled WGS sequence"/>
</dbReference>
<reference evidence="1 2" key="1">
    <citation type="submission" date="2018-05" db="EMBL/GenBank/DDBJ databases">
        <title>Genomic Encyclopedia of Type Strains, Phase IV (KMG-IV): sequencing the most valuable type-strain genomes for metagenomic binning, comparative biology and taxonomic classification.</title>
        <authorList>
            <person name="Goeker M."/>
        </authorList>
    </citation>
    <scope>NUCLEOTIDE SEQUENCE [LARGE SCALE GENOMIC DNA]</scope>
    <source>
        <strain evidence="1 2">DSM 6986</strain>
    </source>
</reference>